<keyword evidence="3" id="KW-1185">Reference proteome</keyword>
<dbReference type="AlphaFoldDB" id="A8MCR5"/>
<dbReference type="Pfam" id="PF01928">
    <property type="entry name" value="CYTH"/>
    <property type="match status" value="1"/>
</dbReference>
<dbReference type="KEGG" id="cma:Cmaq_0735"/>
<dbReference type="Gene3D" id="2.40.320.10">
    <property type="entry name" value="Hypothetical Protein Pfu-838710-001"/>
    <property type="match status" value="1"/>
</dbReference>
<dbReference type="SUPFAM" id="SSF55154">
    <property type="entry name" value="CYTH-like phosphatases"/>
    <property type="match status" value="1"/>
</dbReference>
<dbReference type="HOGENOM" id="CLU_105244_2_0_2"/>
<dbReference type="Proteomes" id="UP000001137">
    <property type="component" value="Chromosome"/>
</dbReference>
<dbReference type="EMBL" id="CP000852">
    <property type="protein sequence ID" value="ABW01571.1"/>
    <property type="molecule type" value="Genomic_DNA"/>
</dbReference>
<reference evidence="2 3" key="1">
    <citation type="submission" date="2007-10" db="EMBL/GenBank/DDBJ databases">
        <title>Complete sequence of Caldivirga maquilingensis IC-167.</title>
        <authorList>
            <consortium name="US DOE Joint Genome Institute"/>
            <person name="Copeland A."/>
            <person name="Lucas S."/>
            <person name="Lapidus A."/>
            <person name="Barry K."/>
            <person name="Glavina del Rio T."/>
            <person name="Dalin E."/>
            <person name="Tice H."/>
            <person name="Pitluck S."/>
            <person name="Saunders E."/>
            <person name="Brettin T."/>
            <person name="Bruce D."/>
            <person name="Detter J.C."/>
            <person name="Han C."/>
            <person name="Schmutz J."/>
            <person name="Larimer F."/>
            <person name="Land M."/>
            <person name="Hauser L."/>
            <person name="Kyrpides N."/>
            <person name="Ivanova N."/>
            <person name="Biddle J.F."/>
            <person name="Zhang Z."/>
            <person name="Fitz-Gibbon S.T."/>
            <person name="Lowe T.M."/>
            <person name="Saltikov C."/>
            <person name="House C.H."/>
            <person name="Richardson P."/>
        </authorList>
    </citation>
    <scope>NUCLEOTIDE SEQUENCE [LARGE SCALE GENOMIC DNA]</scope>
    <source>
        <strain evidence="3">ATCC 700844 / DSM 13496 / JCM 10307 / IC-167</strain>
    </source>
</reference>
<dbReference type="PROSITE" id="PS51707">
    <property type="entry name" value="CYTH"/>
    <property type="match status" value="1"/>
</dbReference>
<dbReference type="PANTHER" id="PTHR21028:SF2">
    <property type="entry name" value="CYTH DOMAIN-CONTAINING PROTEIN"/>
    <property type="match status" value="1"/>
</dbReference>
<dbReference type="eggNOG" id="arCOG01723">
    <property type="taxonomic scope" value="Archaea"/>
</dbReference>
<dbReference type="PANTHER" id="PTHR21028">
    <property type="entry name" value="SI:CH211-156B7.4"/>
    <property type="match status" value="1"/>
</dbReference>
<evidence type="ECO:0000313" key="3">
    <source>
        <dbReference type="Proteomes" id="UP000001137"/>
    </source>
</evidence>
<organism evidence="2 3">
    <name type="scientific">Caldivirga maquilingensis (strain ATCC 700844 / DSM 13496 / JCM 10307 / IC-167)</name>
    <dbReference type="NCBI Taxonomy" id="397948"/>
    <lineage>
        <taxon>Archaea</taxon>
        <taxon>Thermoproteota</taxon>
        <taxon>Thermoprotei</taxon>
        <taxon>Thermoproteales</taxon>
        <taxon>Thermoproteaceae</taxon>
        <taxon>Caldivirga</taxon>
    </lineage>
</organism>
<dbReference type="InterPro" id="IPR033469">
    <property type="entry name" value="CYTH-like_dom_sf"/>
</dbReference>
<sequence length="184" mass="20791">MFEVEVKFRVSDVNDIVGKLRSFATYVGNDVEEDHYFNHPCRDFATTDEAIRVRLYGSGKVTVTYKGPRLSGEGKVRVEYNIDVDSASNTIGVLKALGFREIAVIRKERAEYTYGNYTIYVDKVNELGDFLEIETLTNDQGMVGELVKNIMGFARRNLGIKEDSVEPKTYLELILSKGQARGNE</sequence>
<dbReference type="RefSeq" id="WP_012185791.1">
    <property type="nucleotide sequence ID" value="NC_009954.1"/>
</dbReference>
<dbReference type="GeneID" id="5708512"/>
<accession>A8MCR5</accession>
<dbReference type="InterPro" id="IPR023577">
    <property type="entry name" value="CYTH_domain"/>
</dbReference>
<evidence type="ECO:0000313" key="2">
    <source>
        <dbReference type="EMBL" id="ABW01571.1"/>
    </source>
</evidence>
<feature type="domain" description="CYTH" evidence="1">
    <location>
        <begin position="1"/>
        <end position="176"/>
    </location>
</feature>
<dbReference type="OrthoDB" id="46040at2157"/>
<dbReference type="CDD" id="cd07890">
    <property type="entry name" value="CYTH-like_AC_IV-like"/>
    <property type="match status" value="1"/>
</dbReference>
<protein>
    <submittedName>
        <fullName evidence="2">Putative adenylyl cyclase CyaB</fullName>
    </submittedName>
</protein>
<gene>
    <name evidence="2" type="ordered locus">Cmaq_0735</name>
</gene>
<evidence type="ECO:0000259" key="1">
    <source>
        <dbReference type="PROSITE" id="PS51707"/>
    </source>
</evidence>
<dbReference type="SMART" id="SM01118">
    <property type="entry name" value="CYTH"/>
    <property type="match status" value="1"/>
</dbReference>
<dbReference type="STRING" id="397948.Cmaq_0735"/>
<proteinExistence type="predicted"/>
<dbReference type="InterPro" id="IPR008173">
    <property type="entry name" value="Adenylyl_cyclase_CyaB"/>
</dbReference>
<dbReference type="NCBIfam" id="TIGR00318">
    <property type="entry name" value="cyaB"/>
    <property type="match status" value="1"/>
</dbReference>
<name>A8MCR5_CALMQ</name>